<comment type="caution">
    <text evidence="1">The sequence shown here is derived from an EMBL/GenBank/DDBJ whole genome shotgun (WGS) entry which is preliminary data.</text>
</comment>
<name>A0A8B6M2Z6_METTU</name>
<gene>
    <name evidence="1" type="ORF">MPC4_110033</name>
</gene>
<dbReference type="RefSeq" id="WP_174511225.1">
    <property type="nucleotide sequence ID" value="NZ_CABFMQ020000013.1"/>
</dbReference>
<evidence type="ECO:0000313" key="1">
    <source>
        <dbReference type="EMBL" id="VTZ48733.1"/>
    </source>
</evidence>
<reference evidence="1 2" key="1">
    <citation type="submission" date="2019-05" db="EMBL/GenBank/DDBJ databases">
        <authorList>
            <person name="Farhan Ul Haque M."/>
        </authorList>
    </citation>
    <scope>NUCLEOTIDE SEQUENCE [LARGE SCALE GENOMIC DNA]</scope>
    <source>
        <strain evidence="1">2</strain>
    </source>
</reference>
<keyword evidence="2" id="KW-1185">Reference proteome</keyword>
<evidence type="ECO:0000313" key="2">
    <source>
        <dbReference type="Proteomes" id="UP000485880"/>
    </source>
</evidence>
<proteinExistence type="predicted"/>
<dbReference type="Proteomes" id="UP000485880">
    <property type="component" value="Unassembled WGS sequence"/>
</dbReference>
<accession>A0A8B6M2Z6</accession>
<dbReference type="EMBL" id="CABFMQ020000013">
    <property type="protein sequence ID" value="VTZ48733.1"/>
    <property type="molecule type" value="Genomic_DNA"/>
</dbReference>
<organism evidence="1 2">
    <name type="scientific">Methylocella tundrae</name>
    <dbReference type="NCBI Taxonomy" id="227605"/>
    <lineage>
        <taxon>Bacteria</taxon>
        <taxon>Pseudomonadati</taxon>
        <taxon>Pseudomonadota</taxon>
        <taxon>Alphaproteobacteria</taxon>
        <taxon>Hyphomicrobiales</taxon>
        <taxon>Beijerinckiaceae</taxon>
        <taxon>Methylocella</taxon>
    </lineage>
</organism>
<dbReference type="AlphaFoldDB" id="A0A8B6M2Z6"/>
<protein>
    <submittedName>
        <fullName evidence="1">Uncharacterized protein</fullName>
    </submittedName>
</protein>
<sequence>MGRHVHQIGLTQAAPQPAIPDLSPQAPDYLGTWSWRSRARGETAQAWARRVEWQETEVRNRAAAWLHKGQKVRIVHDPFPIGQSLTHRVGIIHKRCRKCFSDYVYVYVCFEAEEGEPETKVRMLGLECLAPLD</sequence>